<proteinExistence type="inferred from homology"/>
<dbReference type="Gene3D" id="2.60.20.10">
    <property type="entry name" value="Crystallins"/>
    <property type="match status" value="1"/>
</dbReference>
<dbReference type="PROSITE" id="PS01095">
    <property type="entry name" value="GH18_1"/>
    <property type="match status" value="1"/>
</dbReference>
<protein>
    <submittedName>
        <fullName evidence="9">Glycosyl hydrolases family 18</fullName>
    </submittedName>
</protein>
<dbReference type="AlphaFoldDB" id="A0A1K1RK52"/>
<dbReference type="InterPro" id="IPR001579">
    <property type="entry name" value="Glyco_hydro_18_chit_AS"/>
</dbReference>
<dbReference type="GO" id="GO:0005975">
    <property type="term" value="P:carbohydrate metabolic process"/>
    <property type="evidence" value="ECO:0007669"/>
    <property type="project" value="InterPro"/>
</dbReference>
<evidence type="ECO:0000259" key="7">
    <source>
        <dbReference type="PROSITE" id="PS50915"/>
    </source>
</evidence>
<gene>
    <name evidence="9" type="ORF">SAMN02927921_03679</name>
</gene>
<evidence type="ECO:0000313" key="9">
    <source>
        <dbReference type="EMBL" id="SFW72405.1"/>
    </source>
</evidence>
<dbReference type="InterPro" id="IPR054861">
    <property type="entry name" value="Endoglyc_H"/>
</dbReference>
<dbReference type="InterPro" id="IPR001064">
    <property type="entry name" value="Beta/gamma_crystallin"/>
</dbReference>
<feature type="domain" description="Beta/gamma crystallin 'Greek key'" evidence="7">
    <location>
        <begin position="320"/>
        <end position="364"/>
    </location>
</feature>
<sequence length="407" mass="44809">MYKQITLLWIGVVLILFSGCQQEQDLHEQQLTSESATTVAKSGPLSVMYVEVNGSNILNPGAYSLADSGAPFFDIAIIFAANINYDTGNQRAIFHANENVQAVLDGRDTFVQPLQDRGIKVLLSILGNHQGAGICNFPDRAAARDFAEQLADVVETYDLDGIDFDDEYAKYGENGTGQPNNSSFIMLLQELRSLIPDKIISFYYYGPATAYLEWNGNQAGEYLDYSWNAMYSTYSAPNVPGLTPTKESAAAIHSNQTPSSTALNFASRTLNDGYGLYLMYDMRQSDYSSYLSGISDILYGEDTVLSGTLYPWPMNSIPEERVGLYRHCNYTEEVASLDEGTYTLAQLIDAGAENDDISSLKIPSGYTVTIYEHDNFGGSSEVLSSDMACLTQIDFNDEISSLIITKD</sequence>
<dbReference type="Proteomes" id="UP000182248">
    <property type="component" value="Unassembled WGS sequence"/>
</dbReference>
<evidence type="ECO:0000256" key="5">
    <source>
        <dbReference type="RuleBase" id="RU000489"/>
    </source>
</evidence>
<dbReference type="CDD" id="cd06542">
    <property type="entry name" value="GH18_EndoS-like"/>
    <property type="match status" value="1"/>
</dbReference>
<keyword evidence="3 5" id="KW-0378">Hydrolase</keyword>
<dbReference type="SMART" id="SM00247">
    <property type="entry name" value="XTALbg"/>
    <property type="match status" value="1"/>
</dbReference>
<keyword evidence="2" id="KW-0677">Repeat</keyword>
<dbReference type="PROSITE" id="PS51910">
    <property type="entry name" value="GH18_2"/>
    <property type="match status" value="1"/>
</dbReference>
<reference evidence="9 10" key="1">
    <citation type="submission" date="2016-11" db="EMBL/GenBank/DDBJ databases">
        <authorList>
            <person name="Jaros S."/>
            <person name="Januszkiewicz K."/>
            <person name="Wedrychowicz H."/>
        </authorList>
    </citation>
    <scope>NUCLEOTIDE SEQUENCE [LARGE SCALE GENOMIC DNA]</scope>
    <source>
        <strain evidence="9 10">CGMCC 1.12145</strain>
    </source>
</reference>
<evidence type="ECO:0000256" key="3">
    <source>
        <dbReference type="ARBA" id="ARBA00022801"/>
    </source>
</evidence>
<dbReference type="PROSITE" id="PS50915">
    <property type="entry name" value="CRYSTALLIN_BETA_GAMMA"/>
    <property type="match status" value="1"/>
</dbReference>
<evidence type="ECO:0000256" key="1">
    <source>
        <dbReference type="ARBA" id="ARBA00009646"/>
    </source>
</evidence>
<organism evidence="9 10">
    <name type="scientific">Sinomicrobium oceani</name>
    <dbReference type="NCBI Taxonomy" id="1150368"/>
    <lineage>
        <taxon>Bacteria</taxon>
        <taxon>Pseudomonadati</taxon>
        <taxon>Bacteroidota</taxon>
        <taxon>Flavobacteriia</taxon>
        <taxon>Flavobacteriales</taxon>
        <taxon>Flavobacteriaceae</taxon>
        <taxon>Sinomicrobium</taxon>
    </lineage>
</organism>
<dbReference type="STRING" id="1150368.SAMN02927921_03679"/>
<dbReference type="InterPro" id="IPR017853">
    <property type="entry name" value="GH"/>
</dbReference>
<feature type="domain" description="GH18" evidence="8">
    <location>
        <begin position="44"/>
        <end position="301"/>
    </location>
</feature>
<dbReference type="SUPFAM" id="SSF49695">
    <property type="entry name" value="gamma-Crystallin-like"/>
    <property type="match status" value="1"/>
</dbReference>
<dbReference type="NCBIfam" id="NF045482">
    <property type="entry name" value="Endoglyc_H"/>
    <property type="match status" value="1"/>
</dbReference>
<keyword evidence="4 5" id="KW-0326">Glycosidase</keyword>
<comment type="similarity">
    <text evidence="1">Belongs to the beta/gamma-crystallin family.</text>
</comment>
<dbReference type="InterPro" id="IPR011024">
    <property type="entry name" value="G_crystallin-like"/>
</dbReference>
<dbReference type="RefSeq" id="WP_072318917.1">
    <property type="nucleotide sequence ID" value="NZ_FPJE01000027.1"/>
</dbReference>
<name>A0A1K1RK52_9FLAO</name>
<dbReference type="OrthoDB" id="2582440at2"/>
<dbReference type="Pfam" id="PF00704">
    <property type="entry name" value="Glyco_hydro_18"/>
    <property type="match status" value="1"/>
</dbReference>
<dbReference type="PROSITE" id="PS51257">
    <property type="entry name" value="PROKAR_LIPOPROTEIN"/>
    <property type="match status" value="1"/>
</dbReference>
<dbReference type="Gene3D" id="3.20.20.80">
    <property type="entry name" value="Glycosidases"/>
    <property type="match status" value="1"/>
</dbReference>
<keyword evidence="10" id="KW-1185">Reference proteome</keyword>
<evidence type="ECO:0000313" key="10">
    <source>
        <dbReference type="Proteomes" id="UP000182248"/>
    </source>
</evidence>
<accession>A0A1K1RK52</accession>
<dbReference type="EMBL" id="FPJE01000027">
    <property type="protein sequence ID" value="SFW72405.1"/>
    <property type="molecule type" value="Genomic_DNA"/>
</dbReference>
<comment type="similarity">
    <text evidence="6">Belongs to the glycosyl hydrolase 18 family.</text>
</comment>
<evidence type="ECO:0000256" key="2">
    <source>
        <dbReference type="ARBA" id="ARBA00022737"/>
    </source>
</evidence>
<evidence type="ECO:0000259" key="8">
    <source>
        <dbReference type="PROSITE" id="PS51910"/>
    </source>
</evidence>
<evidence type="ECO:0000256" key="6">
    <source>
        <dbReference type="RuleBase" id="RU004453"/>
    </source>
</evidence>
<evidence type="ECO:0000256" key="4">
    <source>
        <dbReference type="ARBA" id="ARBA00023295"/>
    </source>
</evidence>
<dbReference type="SUPFAM" id="SSF51445">
    <property type="entry name" value="(Trans)glycosidases"/>
    <property type="match status" value="1"/>
</dbReference>
<dbReference type="GO" id="GO:0004553">
    <property type="term" value="F:hydrolase activity, hydrolyzing O-glycosyl compounds"/>
    <property type="evidence" value="ECO:0007669"/>
    <property type="project" value="InterPro"/>
</dbReference>
<dbReference type="InterPro" id="IPR001223">
    <property type="entry name" value="Glyco_hydro18_cat"/>
</dbReference>